<dbReference type="AlphaFoldDB" id="A0AAP9DW48"/>
<evidence type="ECO:0000259" key="5">
    <source>
        <dbReference type="SMART" id="SM00849"/>
    </source>
</evidence>
<evidence type="ECO:0000313" key="9">
    <source>
        <dbReference type="Proteomes" id="UP001209276"/>
    </source>
</evidence>
<keyword evidence="4" id="KW-0732">Signal</keyword>
<proteinExistence type="predicted"/>
<dbReference type="SMART" id="SM00849">
    <property type="entry name" value="Lactamase_B"/>
    <property type="match status" value="1"/>
</dbReference>
<feature type="signal peptide" evidence="4">
    <location>
        <begin position="1"/>
        <end position="25"/>
    </location>
</feature>
<dbReference type="GeneID" id="76998053"/>
<reference evidence="6 9" key="2">
    <citation type="submission" date="2022-05" db="EMBL/GenBank/DDBJ databases">
        <title>Genome Sequencing of Bee-Associated Microbes.</title>
        <authorList>
            <person name="Dunlap C."/>
        </authorList>
    </citation>
    <scope>NUCLEOTIDE SEQUENCE [LARGE SCALE GENOMIC DNA]</scope>
    <source>
        <strain evidence="6 9">NRRL B-14613</strain>
    </source>
</reference>
<accession>A0AAP9DW48</accession>
<name>A0AAP9DW48_PANTH</name>
<dbReference type="Proteomes" id="UP001209276">
    <property type="component" value="Unassembled WGS sequence"/>
</dbReference>
<evidence type="ECO:0000256" key="3">
    <source>
        <dbReference type="ARBA" id="ARBA00048505"/>
    </source>
</evidence>
<gene>
    <name evidence="7" type="ORF">FLT43_19005</name>
    <name evidence="6" type="ORF">M5W83_13945</name>
</gene>
<dbReference type="NCBIfam" id="NF033223">
    <property type="entry name" value="YHYH_alt"/>
    <property type="match status" value="1"/>
</dbReference>
<evidence type="ECO:0000313" key="8">
    <source>
        <dbReference type="Proteomes" id="UP000315377"/>
    </source>
</evidence>
<comment type="catalytic activity">
    <reaction evidence="1">
        <text>3',5'-cyclic CMP + H2O = CMP + H(+)</text>
        <dbReference type="Rhea" id="RHEA:72675"/>
        <dbReference type="ChEBI" id="CHEBI:15377"/>
        <dbReference type="ChEBI" id="CHEBI:15378"/>
        <dbReference type="ChEBI" id="CHEBI:58003"/>
        <dbReference type="ChEBI" id="CHEBI:60377"/>
    </reaction>
    <physiologicalReaction direction="left-to-right" evidence="1">
        <dbReference type="Rhea" id="RHEA:72676"/>
    </physiologicalReaction>
</comment>
<reference evidence="7 8" key="1">
    <citation type="submission" date="2019-07" db="EMBL/GenBank/DDBJ databases">
        <title>Paenibacillus thiaminolyticus NRRL B-4156.</title>
        <authorList>
            <person name="Hehnly C."/>
            <person name="Zhang L."/>
        </authorList>
    </citation>
    <scope>NUCLEOTIDE SEQUENCE [LARGE SCALE GENOMIC DNA]</scope>
    <source>
        <strain evidence="7 8">NRRL B-4156</strain>
    </source>
</reference>
<dbReference type="InterPro" id="IPR035681">
    <property type="entry name" value="ComA-like_MBL"/>
</dbReference>
<comment type="function">
    <text evidence="2">Counteracts the endogenous Pycsar antiviral defense system. Phosphodiesterase that enables metal-dependent hydrolysis of host cyclic nucleotide Pycsar defense signals such as cCMP and cUMP.</text>
</comment>
<dbReference type="SUPFAM" id="SSF56281">
    <property type="entry name" value="Metallo-hydrolase/oxidoreductase"/>
    <property type="match status" value="1"/>
</dbReference>
<dbReference type="PANTHER" id="PTHR30619:SF7">
    <property type="entry name" value="BETA-LACTAMASE DOMAIN PROTEIN"/>
    <property type="match status" value="1"/>
</dbReference>
<dbReference type="InterPro" id="IPR052159">
    <property type="entry name" value="Competence_DNA_uptake"/>
</dbReference>
<evidence type="ECO:0000256" key="4">
    <source>
        <dbReference type="SAM" id="SignalP"/>
    </source>
</evidence>
<feature type="domain" description="Metallo-beta-lactamase" evidence="5">
    <location>
        <begin position="98"/>
        <end position="292"/>
    </location>
</feature>
<evidence type="ECO:0000256" key="1">
    <source>
        <dbReference type="ARBA" id="ARBA00034221"/>
    </source>
</evidence>
<evidence type="ECO:0000313" key="7">
    <source>
        <dbReference type="EMBL" id="QDM45332.1"/>
    </source>
</evidence>
<dbReference type="EMBL" id="JAMDMM010000024">
    <property type="protein sequence ID" value="MCY9608245.1"/>
    <property type="molecule type" value="Genomic_DNA"/>
</dbReference>
<keyword evidence="9" id="KW-1185">Reference proteome</keyword>
<protein>
    <submittedName>
        <fullName evidence="7">MBL fold metallo-hydrolase</fullName>
    </submittedName>
</protein>
<comment type="catalytic activity">
    <reaction evidence="3">
        <text>3',5'-cyclic UMP + H2O = UMP + H(+)</text>
        <dbReference type="Rhea" id="RHEA:70575"/>
        <dbReference type="ChEBI" id="CHEBI:15377"/>
        <dbReference type="ChEBI" id="CHEBI:15378"/>
        <dbReference type="ChEBI" id="CHEBI:57865"/>
        <dbReference type="ChEBI" id="CHEBI:184387"/>
    </reaction>
    <physiologicalReaction direction="left-to-right" evidence="3">
        <dbReference type="Rhea" id="RHEA:70576"/>
    </physiologicalReaction>
</comment>
<dbReference type="EMBL" id="CP041405">
    <property type="protein sequence ID" value="QDM45332.1"/>
    <property type="molecule type" value="Genomic_DNA"/>
</dbReference>
<dbReference type="CDD" id="cd07731">
    <property type="entry name" value="ComA-like_MBL-fold"/>
    <property type="match status" value="1"/>
</dbReference>
<feature type="chain" id="PRO_5042851626" evidence="4">
    <location>
        <begin position="26"/>
        <end position="338"/>
    </location>
</feature>
<dbReference type="Gene3D" id="3.60.15.10">
    <property type="entry name" value="Ribonuclease Z/Hydroxyacylglutathione hydrolase-like"/>
    <property type="match status" value="1"/>
</dbReference>
<dbReference type="InterPro" id="IPR001279">
    <property type="entry name" value="Metallo-B-lactamas"/>
</dbReference>
<dbReference type="Proteomes" id="UP000315377">
    <property type="component" value="Chromosome"/>
</dbReference>
<dbReference type="PANTHER" id="PTHR30619">
    <property type="entry name" value="DNA INTERNALIZATION/COMPETENCE PROTEIN COMEC/REC2"/>
    <property type="match status" value="1"/>
</dbReference>
<dbReference type="Pfam" id="PF00753">
    <property type="entry name" value="Lactamase_B"/>
    <property type="match status" value="1"/>
</dbReference>
<evidence type="ECO:0000256" key="2">
    <source>
        <dbReference type="ARBA" id="ARBA00034301"/>
    </source>
</evidence>
<dbReference type="InterPro" id="IPR047773">
    <property type="entry name" value="YHYH_dom_bact"/>
</dbReference>
<dbReference type="InterPro" id="IPR036866">
    <property type="entry name" value="RibonucZ/Hydroxyglut_hydro"/>
</dbReference>
<organism evidence="7 8">
    <name type="scientific">Paenibacillus thiaminolyticus</name>
    <name type="common">Bacillus thiaminolyticus</name>
    <dbReference type="NCBI Taxonomy" id="49283"/>
    <lineage>
        <taxon>Bacteria</taxon>
        <taxon>Bacillati</taxon>
        <taxon>Bacillota</taxon>
        <taxon>Bacilli</taxon>
        <taxon>Bacillales</taxon>
        <taxon>Paenibacillaceae</taxon>
        <taxon>Paenibacillus</taxon>
    </lineage>
</organism>
<sequence length="338" mass="36751">MRRAYVSIALVFSLLCALFSPALLAHPGKTDANGGHTCRTNCAQWGLKDGEYHYHNKDGSIRKANNSKPASKEAGTALILPQKQKAGTLQVYYLDVGQGDSTYIRTPQGQHILIDGGDNDKGQDVVAYLKHLGVKQLDVVIATHPDADHIGGLDDVLNSFKVGAVYAPKVSHTTQTFEDFLKAVKKQKLGIKTAKSGVAIPLKGVTAEFVAPVKEYGKDLNEWSAVLHLKYKETSFLFTGDAEAKSEADMLEHPDKLRADVLKVGHHGSETSTSQKFLSAVQPTYAVISAGTDNKYGHPKKATMDRLKKASVKTFRTDTQGTITAISDGKKIKFETVR</sequence>
<dbReference type="RefSeq" id="WP_087444096.1">
    <property type="nucleotide sequence ID" value="NZ_CABMNB010000039.1"/>
</dbReference>
<evidence type="ECO:0000313" key="6">
    <source>
        <dbReference type="EMBL" id="MCY9608245.1"/>
    </source>
</evidence>